<dbReference type="InterPro" id="IPR026082">
    <property type="entry name" value="ABCA"/>
</dbReference>
<comment type="subcellular location">
    <subcellularLocation>
        <location evidence="1">Membrane</location>
        <topology evidence="1">Multi-pass membrane protein</topology>
    </subcellularLocation>
</comment>
<evidence type="ECO:0000259" key="10">
    <source>
        <dbReference type="PROSITE" id="PS50893"/>
    </source>
</evidence>
<reference evidence="11" key="1">
    <citation type="submission" date="2020-06" db="EMBL/GenBank/DDBJ databases">
        <title>Draft genome of Bugula neritina, a colonial animal packing powerful symbionts and potential medicines.</title>
        <authorList>
            <person name="Rayko M."/>
        </authorList>
    </citation>
    <scope>NUCLEOTIDE SEQUENCE [LARGE SCALE GENOMIC DNA]</scope>
    <source>
        <strain evidence="11">Kwan_BN1</strain>
    </source>
</reference>
<dbReference type="SUPFAM" id="SSF52540">
    <property type="entry name" value="P-loop containing nucleoside triphosphate hydrolases"/>
    <property type="match status" value="1"/>
</dbReference>
<feature type="transmembrane region" description="Helical" evidence="9">
    <location>
        <begin position="221"/>
        <end position="242"/>
    </location>
</feature>
<keyword evidence="7 9" id="KW-1133">Transmembrane helix</keyword>
<evidence type="ECO:0000256" key="5">
    <source>
        <dbReference type="ARBA" id="ARBA00022741"/>
    </source>
</evidence>
<keyword evidence="5" id="KW-0547">Nucleotide-binding</keyword>
<sequence>MKVPLPPPSQLSVKNALEKTADLGVSLTFLAAFSLIPAGLCVYLVMEHVKGEKHLQYVSGVGPIKYWFTAFFWDMMMFLLPVLVIIPLIYAFDVRSLSVDGNIGATICLFVTYAWAVLPFMYMTLKAFSNTTTAFFTLLMVNMFLGISLSTITFLLTFFQFVPNIKPVYLIMQKLFLIFPQYSFTSALMQMSVNQVRIDILSQFDAGIAQFYHPFNKRNGIYWNVISLVIQGLVFFIITLLVELKTTNCDDRISSKKKGEDDLDDDVIREKERILQNSHQQRDTLIVKGLSKQYRLNNFRHILAVKDLTFGIQPGEVFGLCGVNGAGKTSTFKMLTGEILASEGFATLNGSNITSSSSRRLIGYCPQINSLDNLLTARQVLSVYAQLKGISNTNEVIKSIVKAFGMESYINKQVKAMSGGMKRNLCVAVSLMGNPDLVFLDEPTAGMDPVARRIAWNQILAAAARGCAIVLTSHSMAECEALCTRMAIMLNGKLACLGSSQHLKNKFGLGYTLKVKVSGPPPHTNKMVAFVQSKWPQAVVKDQHLNTTEFAIPYAGGHTLASLFSIIEKERHNLYIEEYSVFQTTLDQVFIQFARSQQDQVDDLSSSADSESASYSIRNPAYFGHADDSIVIADEKATGSTKSEREITRL</sequence>
<dbReference type="FunFam" id="3.40.50.300:FF:000335">
    <property type="entry name" value="ATP binding cassette subfamily A member 5"/>
    <property type="match status" value="1"/>
</dbReference>
<dbReference type="AlphaFoldDB" id="A0A7J7KM20"/>
<organism evidence="11 12">
    <name type="scientific">Bugula neritina</name>
    <name type="common">Brown bryozoan</name>
    <name type="synonym">Sertularia neritina</name>
    <dbReference type="NCBI Taxonomy" id="10212"/>
    <lineage>
        <taxon>Eukaryota</taxon>
        <taxon>Metazoa</taxon>
        <taxon>Spiralia</taxon>
        <taxon>Lophotrochozoa</taxon>
        <taxon>Bryozoa</taxon>
        <taxon>Gymnolaemata</taxon>
        <taxon>Cheilostomatida</taxon>
        <taxon>Flustrina</taxon>
        <taxon>Buguloidea</taxon>
        <taxon>Bugulidae</taxon>
        <taxon>Bugula</taxon>
    </lineage>
</organism>
<dbReference type="GO" id="GO:0016020">
    <property type="term" value="C:membrane"/>
    <property type="evidence" value="ECO:0007669"/>
    <property type="project" value="UniProtKB-SubCell"/>
</dbReference>
<dbReference type="SMART" id="SM00382">
    <property type="entry name" value="AAA"/>
    <property type="match status" value="1"/>
</dbReference>
<dbReference type="InterPro" id="IPR027417">
    <property type="entry name" value="P-loop_NTPase"/>
</dbReference>
<dbReference type="GO" id="GO:0016887">
    <property type="term" value="F:ATP hydrolysis activity"/>
    <property type="evidence" value="ECO:0007669"/>
    <property type="project" value="InterPro"/>
</dbReference>
<comment type="similarity">
    <text evidence="2">Belongs to the ABC transporter superfamily. ABCA family.</text>
</comment>
<dbReference type="InterPro" id="IPR056264">
    <property type="entry name" value="R2_ABCA1-4-like"/>
</dbReference>
<feature type="transmembrane region" description="Helical" evidence="9">
    <location>
        <begin position="23"/>
        <end position="45"/>
    </location>
</feature>
<keyword evidence="6" id="KW-0067">ATP-binding</keyword>
<dbReference type="Pfam" id="PF12698">
    <property type="entry name" value="ABC2_membrane_3"/>
    <property type="match status" value="1"/>
</dbReference>
<evidence type="ECO:0000256" key="1">
    <source>
        <dbReference type="ARBA" id="ARBA00004141"/>
    </source>
</evidence>
<keyword evidence="12" id="KW-1185">Reference proteome</keyword>
<dbReference type="PANTHER" id="PTHR19229:SF250">
    <property type="entry name" value="ABC TRANSPORTER DOMAIN-CONTAINING PROTEIN-RELATED"/>
    <property type="match status" value="1"/>
</dbReference>
<dbReference type="InterPro" id="IPR013525">
    <property type="entry name" value="ABC2_TM"/>
</dbReference>
<dbReference type="GO" id="GO:0005524">
    <property type="term" value="F:ATP binding"/>
    <property type="evidence" value="ECO:0007669"/>
    <property type="project" value="UniProtKB-KW"/>
</dbReference>
<dbReference type="EMBL" id="VXIV02000291">
    <property type="protein sequence ID" value="KAF6039205.1"/>
    <property type="molecule type" value="Genomic_DNA"/>
</dbReference>
<evidence type="ECO:0000256" key="7">
    <source>
        <dbReference type="ARBA" id="ARBA00022989"/>
    </source>
</evidence>
<evidence type="ECO:0000256" key="9">
    <source>
        <dbReference type="SAM" id="Phobius"/>
    </source>
</evidence>
<dbReference type="PANTHER" id="PTHR19229">
    <property type="entry name" value="ATP-BINDING CASSETTE TRANSPORTER SUBFAMILY A ABCA"/>
    <property type="match status" value="1"/>
</dbReference>
<keyword evidence="8 9" id="KW-0472">Membrane</keyword>
<evidence type="ECO:0000256" key="8">
    <source>
        <dbReference type="ARBA" id="ARBA00023136"/>
    </source>
</evidence>
<evidence type="ECO:0000256" key="6">
    <source>
        <dbReference type="ARBA" id="ARBA00022840"/>
    </source>
</evidence>
<keyword evidence="3" id="KW-0813">Transport</keyword>
<evidence type="ECO:0000256" key="3">
    <source>
        <dbReference type="ARBA" id="ARBA00022448"/>
    </source>
</evidence>
<dbReference type="Gene3D" id="3.40.50.300">
    <property type="entry name" value="P-loop containing nucleotide triphosphate hydrolases"/>
    <property type="match status" value="1"/>
</dbReference>
<comment type="caution">
    <text evidence="11">The sequence shown here is derived from an EMBL/GenBank/DDBJ whole genome shotgun (WGS) entry which is preliminary data.</text>
</comment>
<dbReference type="PROSITE" id="PS50893">
    <property type="entry name" value="ABC_TRANSPORTER_2"/>
    <property type="match status" value="1"/>
</dbReference>
<evidence type="ECO:0000313" key="11">
    <source>
        <dbReference type="EMBL" id="KAF6039205.1"/>
    </source>
</evidence>
<feature type="domain" description="ABC transporter" evidence="10">
    <location>
        <begin position="285"/>
        <end position="516"/>
    </location>
</feature>
<evidence type="ECO:0000256" key="2">
    <source>
        <dbReference type="ARBA" id="ARBA00008869"/>
    </source>
</evidence>
<dbReference type="CDD" id="cd03263">
    <property type="entry name" value="ABC_subfamily_A"/>
    <property type="match status" value="1"/>
</dbReference>
<feature type="transmembrane region" description="Helical" evidence="9">
    <location>
        <begin position="134"/>
        <end position="162"/>
    </location>
</feature>
<evidence type="ECO:0000256" key="4">
    <source>
        <dbReference type="ARBA" id="ARBA00022692"/>
    </source>
</evidence>
<protein>
    <recommendedName>
        <fullName evidence="10">ABC transporter domain-containing protein</fullName>
    </recommendedName>
</protein>
<gene>
    <name evidence="11" type="ORF">EB796_002475</name>
</gene>
<dbReference type="GO" id="GO:0005319">
    <property type="term" value="F:lipid transporter activity"/>
    <property type="evidence" value="ECO:0007669"/>
    <property type="project" value="TreeGrafter"/>
</dbReference>
<feature type="transmembrane region" description="Helical" evidence="9">
    <location>
        <begin position="103"/>
        <end position="122"/>
    </location>
</feature>
<dbReference type="GO" id="GO:0140359">
    <property type="term" value="F:ABC-type transporter activity"/>
    <property type="evidence" value="ECO:0007669"/>
    <property type="project" value="InterPro"/>
</dbReference>
<feature type="transmembrane region" description="Helical" evidence="9">
    <location>
        <begin position="66"/>
        <end position="91"/>
    </location>
</feature>
<keyword evidence="4 9" id="KW-0812">Transmembrane</keyword>
<feature type="transmembrane region" description="Helical" evidence="9">
    <location>
        <begin position="168"/>
        <end position="189"/>
    </location>
</feature>
<accession>A0A7J7KM20</accession>
<name>A0A7J7KM20_BUGNE</name>
<dbReference type="InterPro" id="IPR003593">
    <property type="entry name" value="AAA+_ATPase"/>
</dbReference>
<dbReference type="Pfam" id="PF23321">
    <property type="entry name" value="R1_ABCA1"/>
    <property type="match status" value="1"/>
</dbReference>
<proteinExistence type="inferred from homology"/>
<dbReference type="InterPro" id="IPR003439">
    <property type="entry name" value="ABC_transporter-like_ATP-bd"/>
</dbReference>
<dbReference type="Pfam" id="PF00005">
    <property type="entry name" value="ABC_tran"/>
    <property type="match status" value="1"/>
</dbReference>
<dbReference type="OrthoDB" id="6141890at2759"/>
<evidence type="ECO:0000313" key="12">
    <source>
        <dbReference type="Proteomes" id="UP000593567"/>
    </source>
</evidence>
<dbReference type="Proteomes" id="UP000593567">
    <property type="component" value="Unassembled WGS sequence"/>
</dbReference>